<gene>
    <name evidence="2" type="ORF">UY81_C0046G0002</name>
</gene>
<comment type="caution">
    <text evidence="2">The sequence shown here is derived from an EMBL/GenBank/DDBJ whole genome shotgun (WGS) entry which is preliminary data.</text>
</comment>
<feature type="transmembrane region" description="Helical" evidence="1">
    <location>
        <begin position="326"/>
        <end position="348"/>
    </location>
</feature>
<dbReference type="AlphaFoldDB" id="A0A0G2AR93"/>
<sequence>MSQPLISVGTIIDKSWHYYKNHFGELLSVSGWLLLVAGINVVALTFFPSATTILSERPYGIEENFGTILLMLNNFIFTPLLGVWVTATLVRLIDTIVSGRNTTLKAVMKEGNKRFLSFLLVSVLFSLVLIATLLFLVPGIFFLLVGNSLSGIGATVAMIGTLLLIVGVVALTVTAVLWGVRFFFATYTLLIDNHKGRDALKASYRLVHGHFWNVVVRLVLPKALFFLVFAFGLFIANTLATMIISGVAGLNIDLQLRLTTIVTGVLVMIQAILINPIVLIADYLIYKDLSLFLGYSVWILVPYIFIMIVDMIPLPSGLEGLVLAPLYIAQLLLIVWATTAIVITTFITMRKKSPKLPLVGKRAWSKVAPLILVAILVGLVVLGGVILLIVPGFLFWVWYSFAQMEVILNKKQGWTALSASHDLVQGRFWPIAWRLIVGQLFLGLCYFFSIAILVALLSLLSGAPEVAFSVTEPPLWQDVLINIIEVVYLPLFFIYSTLLYLDVRKTYKPSSEL</sequence>
<feature type="transmembrane region" description="Helical" evidence="1">
    <location>
        <begin position="292"/>
        <end position="314"/>
    </location>
</feature>
<keyword evidence="1" id="KW-1133">Transmembrane helix</keyword>
<proteinExistence type="predicted"/>
<keyword evidence="1" id="KW-0472">Membrane</keyword>
<evidence type="ECO:0000313" key="2">
    <source>
        <dbReference type="EMBL" id="KKW35289.1"/>
    </source>
</evidence>
<feature type="transmembrane region" description="Helical" evidence="1">
    <location>
        <begin position="157"/>
        <end position="190"/>
    </location>
</feature>
<feature type="transmembrane region" description="Helical" evidence="1">
    <location>
        <begin position="262"/>
        <end position="286"/>
    </location>
</feature>
<accession>A0A0G2AR93</accession>
<reference evidence="2 3" key="1">
    <citation type="journal article" date="2015" name="Nature">
        <title>rRNA introns, odd ribosomes, and small enigmatic genomes across a large radiation of phyla.</title>
        <authorList>
            <person name="Brown C.T."/>
            <person name="Hug L.A."/>
            <person name="Thomas B.C."/>
            <person name="Sharon I."/>
            <person name="Castelle C.J."/>
            <person name="Singh A."/>
            <person name="Wilkins M.J."/>
            <person name="Williams K.H."/>
            <person name="Banfield J.F."/>
        </authorList>
    </citation>
    <scope>NUCLEOTIDE SEQUENCE [LARGE SCALE GENOMIC DNA]</scope>
</reference>
<name>A0A0G2AR93_9BACT</name>
<dbReference type="Proteomes" id="UP000034290">
    <property type="component" value="Unassembled WGS sequence"/>
</dbReference>
<protein>
    <recommendedName>
        <fullName evidence="4">Glycerophosphoryl diester phosphodiesterase membrane domain-containing protein</fullName>
    </recommendedName>
</protein>
<feature type="transmembrane region" description="Helical" evidence="1">
    <location>
        <begin position="115"/>
        <end position="145"/>
    </location>
</feature>
<keyword evidence="1" id="KW-0812">Transmembrane</keyword>
<feature type="transmembrane region" description="Helical" evidence="1">
    <location>
        <begin position="368"/>
        <end position="401"/>
    </location>
</feature>
<feature type="transmembrane region" description="Helical" evidence="1">
    <location>
        <begin position="226"/>
        <end position="250"/>
    </location>
</feature>
<feature type="transmembrane region" description="Helical" evidence="1">
    <location>
        <begin position="67"/>
        <end position="94"/>
    </location>
</feature>
<organism evidence="2 3">
    <name type="scientific">Candidatus Giovannonibacteria bacterium GW2011_GWA2_53_7</name>
    <dbReference type="NCBI Taxonomy" id="1618650"/>
    <lineage>
        <taxon>Bacteria</taxon>
        <taxon>Candidatus Giovannoniibacteriota</taxon>
    </lineage>
</organism>
<evidence type="ECO:0008006" key="4">
    <source>
        <dbReference type="Google" id="ProtNLM"/>
    </source>
</evidence>
<dbReference type="EMBL" id="LCRM01000046">
    <property type="protein sequence ID" value="KKW35289.1"/>
    <property type="molecule type" value="Genomic_DNA"/>
</dbReference>
<feature type="transmembrane region" description="Helical" evidence="1">
    <location>
        <begin position="26"/>
        <end position="47"/>
    </location>
</feature>
<feature type="transmembrane region" description="Helical" evidence="1">
    <location>
        <begin position="435"/>
        <end position="459"/>
    </location>
</feature>
<feature type="transmembrane region" description="Helical" evidence="1">
    <location>
        <begin position="479"/>
        <end position="501"/>
    </location>
</feature>
<evidence type="ECO:0000256" key="1">
    <source>
        <dbReference type="SAM" id="Phobius"/>
    </source>
</evidence>
<evidence type="ECO:0000313" key="3">
    <source>
        <dbReference type="Proteomes" id="UP000034290"/>
    </source>
</evidence>